<comment type="caution">
    <text evidence="1">The sequence shown here is derived from an EMBL/GenBank/DDBJ whole genome shotgun (WGS) entry which is preliminary data.</text>
</comment>
<name>A0ACB8CX38_DERSI</name>
<gene>
    <name evidence="1" type="ORF">HPB49_011818</name>
</gene>
<dbReference type="EMBL" id="CM023473">
    <property type="protein sequence ID" value="KAH7953744.1"/>
    <property type="molecule type" value="Genomic_DNA"/>
</dbReference>
<evidence type="ECO:0000313" key="1">
    <source>
        <dbReference type="EMBL" id="KAH7953744.1"/>
    </source>
</evidence>
<proteinExistence type="predicted"/>
<keyword evidence="2" id="KW-1185">Reference proteome</keyword>
<reference evidence="1" key="1">
    <citation type="submission" date="2020-05" db="EMBL/GenBank/DDBJ databases">
        <title>Large-scale comparative analyses of tick genomes elucidate their genetic diversity and vector capacities.</title>
        <authorList>
            <person name="Jia N."/>
            <person name="Wang J."/>
            <person name="Shi W."/>
            <person name="Du L."/>
            <person name="Sun Y."/>
            <person name="Zhan W."/>
            <person name="Jiang J."/>
            <person name="Wang Q."/>
            <person name="Zhang B."/>
            <person name="Ji P."/>
            <person name="Sakyi L.B."/>
            <person name="Cui X."/>
            <person name="Yuan T."/>
            <person name="Jiang B."/>
            <person name="Yang W."/>
            <person name="Lam T.T.-Y."/>
            <person name="Chang Q."/>
            <person name="Ding S."/>
            <person name="Wang X."/>
            <person name="Zhu J."/>
            <person name="Ruan X."/>
            <person name="Zhao L."/>
            <person name="Wei J."/>
            <person name="Que T."/>
            <person name="Du C."/>
            <person name="Cheng J."/>
            <person name="Dai P."/>
            <person name="Han X."/>
            <person name="Huang E."/>
            <person name="Gao Y."/>
            <person name="Liu J."/>
            <person name="Shao H."/>
            <person name="Ye R."/>
            <person name="Li L."/>
            <person name="Wei W."/>
            <person name="Wang X."/>
            <person name="Wang C."/>
            <person name="Yang T."/>
            <person name="Huo Q."/>
            <person name="Li W."/>
            <person name="Guo W."/>
            <person name="Chen H."/>
            <person name="Zhou L."/>
            <person name="Ni X."/>
            <person name="Tian J."/>
            <person name="Zhou Y."/>
            <person name="Sheng Y."/>
            <person name="Liu T."/>
            <person name="Pan Y."/>
            <person name="Xia L."/>
            <person name="Li J."/>
            <person name="Zhao F."/>
            <person name="Cao W."/>
        </authorList>
    </citation>
    <scope>NUCLEOTIDE SEQUENCE</scope>
    <source>
        <strain evidence="1">Dsil-2018</strain>
    </source>
</reference>
<dbReference type="Proteomes" id="UP000821865">
    <property type="component" value="Chromosome 4"/>
</dbReference>
<accession>A0ACB8CX38</accession>
<sequence>MVRHPPHLNLRQCNCRGFRGRWSTLQVHLQNISPDTLPSVIVLQERLAPVKLSDYTSFHPSSEAHPNVATLLDVSDCAHLLLEILPRRRTEASLFVLNVYSPPKAPSAPILLVLRKALSCAGHNALVVLGDFNTPHASWAYPQNTRKGHSLWTFIRNESLSIFSDFAGSTRIGSSAQKHNRRLRLRLARLTSDIEEHCSSLLRQQWGQTSDHMTGNLGLHDTWSFLSVLLDPTHTTASQRKDISHLLHSSPLTNTDCQAALGNRHLCTDPPTPLPSYTGSPNPDLEADIFLGEVPLSHAGVDVVATHARSIGLNYSPAKSELLLLLPQGMALLSPSSLSVSLDGSPLPFVSTLRILGLSLQSNGKHTTLITRLRNTVRQTIRLIRRIANRHHGLREHDLCRLVQAFVLSHFIYSLPYLFLSRTEEDKVNSLIRQTYKLALSLPTSTSTARLLSMGVDNSTTELTEAHPTVQLLRLSRTRPGRAHLSTLKLSPLTPHPTSLPIPSYVSSLLTINPLPKNMHPEHHPSRRRTTNAKPPWFMWMPPHTATT</sequence>
<evidence type="ECO:0000313" key="2">
    <source>
        <dbReference type="Proteomes" id="UP000821865"/>
    </source>
</evidence>
<organism evidence="1 2">
    <name type="scientific">Dermacentor silvarum</name>
    <name type="common">Tick</name>
    <dbReference type="NCBI Taxonomy" id="543639"/>
    <lineage>
        <taxon>Eukaryota</taxon>
        <taxon>Metazoa</taxon>
        <taxon>Ecdysozoa</taxon>
        <taxon>Arthropoda</taxon>
        <taxon>Chelicerata</taxon>
        <taxon>Arachnida</taxon>
        <taxon>Acari</taxon>
        <taxon>Parasitiformes</taxon>
        <taxon>Ixodida</taxon>
        <taxon>Ixodoidea</taxon>
        <taxon>Ixodidae</taxon>
        <taxon>Rhipicephalinae</taxon>
        <taxon>Dermacentor</taxon>
    </lineage>
</organism>
<protein>
    <submittedName>
        <fullName evidence="1">Uncharacterized protein</fullName>
    </submittedName>
</protein>